<protein>
    <submittedName>
        <fullName evidence="1">Clostripain-related cysteine peptidase</fullName>
    </submittedName>
</protein>
<gene>
    <name evidence="1" type="ORF">ACFOET_07405</name>
</gene>
<dbReference type="Gene3D" id="3.40.50.11970">
    <property type="match status" value="1"/>
</dbReference>
<evidence type="ECO:0000313" key="1">
    <source>
        <dbReference type="EMBL" id="MFC3197435.1"/>
    </source>
</evidence>
<dbReference type="InterPro" id="IPR005077">
    <property type="entry name" value="Peptidase_C11"/>
</dbReference>
<accession>A0ABV7JHC8</accession>
<dbReference type="Proteomes" id="UP001595526">
    <property type="component" value="Unassembled WGS sequence"/>
</dbReference>
<reference evidence="2" key="1">
    <citation type="journal article" date="2019" name="Int. J. Syst. Evol. Microbiol.">
        <title>The Global Catalogue of Microorganisms (GCM) 10K type strain sequencing project: providing services to taxonomists for standard genome sequencing and annotation.</title>
        <authorList>
            <consortium name="The Broad Institute Genomics Platform"/>
            <consortium name="The Broad Institute Genome Sequencing Center for Infectious Disease"/>
            <person name="Wu L."/>
            <person name="Ma J."/>
        </authorList>
    </citation>
    <scope>NUCLEOTIDE SEQUENCE [LARGE SCALE GENOMIC DNA]</scope>
    <source>
        <strain evidence="2">KCTC 52416</strain>
    </source>
</reference>
<proteinExistence type="predicted"/>
<name>A0ABV7JHC8_9SPHI</name>
<sequence length="380" mass="43101">MLFTWGCNKDSGNEPDLPNRTVLYYLGGDNNLAIEADEKIEALRRGFPGGKNRLVIYRDTDNEVPQLLEIYREASGENHIRIMKTYSEQNSANKQTVRLVLEDIERLFPAKSYGLILFSHASGWLPKGALTQPESAQWYMGAVPLSIRTPIRTYTVVMDGTMELGLSEFASAIPDGFFDFIVFEACFMAGIEVLYELKDKTVYILSSSAEIVSPGFTPVYPGSLPLLFEPQADLVGFAKAFFDFWDGQIGDYRSATITVAKTTALHALAAWVKKHNNINVSEDILPEVQHFDRYRGHRLFFDFGDYYQRKTLAGTQNELNVLLKNTVVFKAATPGFIPNQFGFEIEHHSGITTYIRQERFKNLNEKYEELAWNKATQAEH</sequence>
<dbReference type="PANTHER" id="PTHR37835">
    <property type="entry name" value="ALPHA-CLOSTRIPAIN"/>
    <property type="match status" value="1"/>
</dbReference>
<dbReference type="PANTHER" id="PTHR37835:SF1">
    <property type="entry name" value="ALPHA-CLOSTRIPAIN"/>
    <property type="match status" value="1"/>
</dbReference>
<evidence type="ECO:0000313" key="2">
    <source>
        <dbReference type="Proteomes" id="UP001595526"/>
    </source>
</evidence>
<dbReference type="RefSeq" id="WP_379021113.1">
    <property type="nucleotide sequence ID" value="NZ_JBHRTA010000022.1"/>
</dbReference>
<keyword evidence="2" id="KW-1185">Reference proteome</keyword>
<dbReference type="EMBL" id="JBHRTA010000022">
    <property type="protein sequence ID" value="MFC3197435.1"/>
    <property type="molecule type" value="Genomic_DNA"/>
</dbReference>
<comment type="caution">
    <text evidence="1">The sequence shown here is derived from an EMBL/GenBank/DDBJ whole genome shotgun (WGS) entry which is preliminary data.</text>
</comment>
<dbReference type="Pfam" id="PF03415">
    <property type="entry name" value="Peptidase_C11"/>
    <property type="match status" value="2"/>
</dbReference>
<organism evidence="1 2">
    <name type="scientific">Parapedobacter deserti</name>
    <dbReference type="NCBI Taxonomy" id="1912957"/>
    <lineage>
        <taxon>Bacteria</taxon>
        <taxon>Pseudomonadati</taxon>
        <taxon>Bacteroidota</taxon>
        <taxon>Sphingobacteriia</taxon>
        <taxon>Sphingobacteriales</taxon>
        <taxon>Sphingobacteriaceae</taxon>
        <taxon>Parapedobacter</taxon>
    </lineage>
</organism>